<dbReference type="PRINTS" id="PR01951">
    <property type="entry name" value="LANCEUKARYTE"/>
</dbReference>
<dbReference type="Pfam" id="PF01027">
    <property type="entry name" value="Bax1-I"/>
    <property type="match status" value="1"/>
</dbReference>
<feature type="binding site" evidence="11">
    <location>
        <position position="659"/>
    </location>
    <ligand>
        <name>Zn(2+)</name>
        <dbReference type="ChEBI" id="CHEBI:29105"/>
    </ligand>
</feature>
<accession>A0A484B1V8</accession>
<evidence type="ECO:0000313" key="16">
    <source>
        <dbReference type="Proteomes" id="UP000295192"/>
    </source>
</evidence>
<dbReference type="CDD" id="cd04794">
    <property type="entry name" value="euk_LANCL"/>
    <property type="match status" value="1"/>
</dbReference>
<dbReference type="PRINTS" id="PR01950">
    <property type="entry name" value="LANCSUPER"/>
</dbReference>
<keyword evidence="6 12" id="KW-0694">RNA-binding</keyword>
<feature type="binding site" evidence="11">
    <location>
        <position position="705"/>
    </location>
    <ligand>
        <name>Zn(2+)</name>
        <dbReference type="ChEBI" id="CHEBI:29105"/>
    </ligand>
</feature>
<dbReference type="Gene3D" id="1.50.10.10">
    <property type="match status" value="1"/>
</dbReference>
<dbReference type="InterPro" id="IPR006214">
    <property type="entry name" value="Bax_inhibitor_1-related"/>
</dbReference>
<dbReference type="GO" id="GO:0001732">
    <property type="term" value="P:formation of cytoplasmic translation initiation complex"/>
    <property type="evidence" value="ECO:0007669"/>
    <property type="project" value="UniProtKB-UniRule"/>
</dbReference>
<evidence type="ECO:0000256" key="5">
    <source>
        <dbReference type="ARBA" id="ARBA00022692"/>
    </source>
</evidence>
<dbReference type="FunFam" id="3.30.70.330:FF:000828">
    <property type="entry name" value="Eukaryotic translation initiation factor 3 subunit G"/>
    <property type="match status" value="1"/>
</dbReference>
<dbReference type="InterPro" id="IPR035979">
    <property type="entry name" value="RBD_domain_sf"/>
</dbReference>
<comment type="similarity">
    <text evidence="2">Belongs to the LanC-like protein family.</text>
</comment>
<dbReference type="Pfam" id="PF05147">
    <property type="entry name" value="LANC_like"/>
    <property type="match status" value="1"/>
</dbReference>
<dbReference type="GO" id="GO:0003723">
    <property type="term" value="F:RNA binding"/>
    <property type="evidence" value="ECO:0007669"/>
    <property type="project" value="UniProtKB-UniRule"/>
</dbReference>
<dbReference type="InterPro" id="IPR012677">
    <property type="entry name" value="Nucleotide-bd_a/b_plait_sf"/>
</dbReference>
<reference evidence="15 16" key="1">
    <citation type="journal article" date="2019" name="J. Hered.">
        <title>An Improved Genome Assembly for Drosophila navojoa, the Basal Species in the mojavensis Cluster.</title>
        <authorList>
            <person name="Vanderlinde T."/>
            <person name="Dupim E.G."/>
            <person name="Nazario-Yepiz N.O."/>
            <person name="Carvalho A.B."/>
        </authorList>
    </citation>
    <scope>NUCLEOTIDE SEQUENCE [LARGE SCALE GENOMIC DNA]</scope>
    <source>
        <strain evidence="15">Navoj_Jal97</strain>
        <tissue evidence="15">Whole organism</tissue>
    </source>
</reference>
<dbReference type="InterPro" id="IPR007822">
    <property type="entry name" value="LANC-like"/>
</dbReference>
<dbReference type="GO" id="GO:0031179">
    <property type="term" value="P:peptide modification"/>
    <property type="evidence" value="ECO:0007669"/>
    <property type="project" value="InterPro"/>
</dbReference>
<dbReference type="GO" id="GO:0016282">
    <property type="term" value="C:eukaryotic 43S preinitiation complex"/>
    <property type="evidence" value="ECO:0007669"/>
    <property type="project" value="UniProtKB-UniRule"/>
</dbReference>
<protein>
    <recommendedName>
        <fullName evidence="10">Eukaryotic translation initiation factor 3 subunit G</fullName>
        <shortName evidence="10">eIF3g</shortName>
    </recommendedName>
    <alternativeName>
        <fullName evidence="10">Eukaryotic translation initiation factor 3 RNA-binding subunit</fullName>
        <shortName evidence="10">eIF-3 RNA-binding subunit</shortName>
    </alternativeName>
    <alternativeName>
        <fullName evidence="10">Eukaryotic translation initiation factor 3 subunit 4</fullName>
    </alternativeName>
</protein>
<dbReference type="Pfam" id="PF00076">
    <property type="entry name" value="RRM_1"/>
    <property type="match status" value="1"/>
</dbReference>
<dbReference type="PANTHER" id="PTHR12736:SF7">
    <property type="entry name" value="LANC-LIKE PROTEIN 3"/>
    <property type="match status" value="1"/>
</dbReference>
<feature type="transmembrane region" description="Helical" evidence="13">
    <location>
        <begin position="119"/>
        <end position="138"/>
    </location>
</feature>
<dbReference type="CDD" id="cd12408">
    <property type="entry name" value="RRM_eIF3G_like"/>
    <property type="match status" value="1"/>
</dbReference>
<keyword evidence="5 13" id="KW-0812">Transmembrane</keyword>
<evidence type="ECO:0000256" key="4">
    <source>
        <dbReference type="ARBA" id="ARBA00022540"/>
    </source>
</evidence>
<dbReference type="FunFam" id="1.50.10.10:FF:000012">
    <property type="entry name" value="LanC-like protein 3"/>
    <property type="match status" value="1"/>
</dbReference>
<comment type="caution">
    <text evidence="15">The sequence shown here is derived from an EMBL/GenBank/DDBJ whole genome shotgun (WGS) entry which is preliminary data.</text>
</comment>
<feature type="transmembrane region" description="Helical" evidence="13">
    <location>
        <begin position="262"/>
        <end position="284"/>
    </location>
</feature>
<feature type="transmembrane region" description="Helical" evidence="13">
    <location>
        <begin position="150"/>
        <end position="170"/>
    </location>
</feature>
<feature type="domain" description="RRM" evidence="14">
    <location>
        <begin position="950"/>
        <end position="1028"/>
    </location>
</feature>
<gene>
    <name evidence="10" type="primary">eIF3g</name>
    <name evidence="10" type="synonym">eIF3-S4</name>
    <name evidence="15" type="ORF">AWZ03_011790</name>
</gene>
<evidence type="ECO:0000256" key="12">
    <source>
        <dbReference type="PROSITE-ProRule" id="PRU00176"/>
    </source>
</evidence>
<dbReference type="SUPFAM" id="SSF54928">
    <property type="entry name" value="RNA-binding domain, RBD"/>
    <property type="match status" value="1"/>
</dbReference>
<evidence type="ECO:0000256" key="11">
    <source>
        <dbReference type="PIRSR" id="PIRSR607822-1"/>
    </source>
</evidence>
<dbReference type="InterPro" id="IPR024675">
    <property type="entry name" value="eIF3g_N"/>
</dbReference>
<evidence type="ECO:0000256" key="7">
    <source>
        <dbReference type="ARBA" id="ARBA00022917"/>
    </source>
</evidence>
<evidence type="ECO:0000256" key="9">
    <source>
        <dbReference type="ARBA" id="ARBA00023136"/>
    </source>
</evidence>
<evidence type="ECO:0000256" key="6">
    <source>
        <dbReference type="ARBA" id="ARBA00022884"/>
    </source>
</evidence>
<dbReference type="SMART" id="SM00360">
    <property type="entry name" value="RRM"/>
    <property type="match status" value="1"/>
</dbReference>
<evidence type="ECO:0000256" key="3">
    <source>
        <dbReference type="ARBA" id="ARBA00022490"/>
    </source>
</evidence>
<dbReference type="GO" id="GO:0033290">
    <property type="term" value="C:eukaryotic 48S preinitiation complex"/>
    <property type="evidence" value="ECO:0007669"/>
    <property type="project" value="UniProtKB-UniRule"/>
</dbReference>
<dbReference type="SUPFAM" id="SSF158745">
    <property type="entry name" value="LanC-like"/>
    <property type="match status" value="1"/>
</dbReference>
<dbReference type="Gene3D" id="3.30.70.330">
    <property type="match status" value="1"/>
</dbReference>
<dbReference type="EMBL" id="LSRL02000311">
    <property type="protein sequence ID" value="TDG41775.1"/>
    <property type="molecule type" value="Genomic_DNA"/>
</dbReference>
<feature type="transmembrane region" description="Helical" evidence="13">
    <location>
        <begin position="182"/>
        <end position="203"/>
    </location>
</feature>
<feature type="transmembrane region" description="Helical" evidence="13">
    <location>
        <begin position="74"/>
        <end position="92"/>
    </location>
</feature>
<feature type="binding site" evidence="11">
    <location>
        <position position="706"/>
    </location>
    <ligand>
        <name>Zn(2+)</name>
        <dbReference type="ChEBI" id="CHEBI:29105"/>
    </ligand>
</feature>
<keyword evidence="3 10" id="KW-0963">Cytoplasm</keyword>
<dbReference type="CDD" id="cd12933">
    <property type="entry name" value="eIF3G"/>
    <property type="match status" value="1"/>
</dbReference>
<comment type="subunit">
    <text evidence="10">Component of the eukaryotic translation initiation factor 3 (eIF-3) complex. The eIF-3 complex interacts with pix.</text>
</comment>
<dbReference type="InterPro" id="IPR012341">
    <property type="entry name" value="6hp_glycosidase-like_sf"/>
</dbReference>
<dbReference type="InterPro" id="IPR017334">
    <property type="entry name" value="eIF3_g"/>
</dbReference>
<keyword evidence="11" id="KW-0862">Zinc</keyword>
<dbReference type="OrthoDB" id="639027at2759"/>
<dbReference type="GO" id="GO:0005975">
    <property type="term" value="P:carbohydrate metabolic process"/>
    <property type="evidence" value="ECO:0007669"/>
    <property type="project" value="InterPro"/>
</dbReference>
<dbReference type="Proteomes" id="UP000295192">
    <property type="component" value="Unassembled WGS sequence"/>
</dbReference>
<evidence type="ECO:0000256" key="10">
    <source>
        <dbReference type="HAMAP-Rule" id="MF_03006"/>
    </source>
</evidence>
<evidence type="ECO:0000259" key="14">
    <source>
        <dbReference type="PROSITE" id="PS50102"/>
    </source>
</evidence>
<evidence type="ECO:0000256" key="13">
    <source>
        <dbReference type="SAM" id="Phobius"/>
    </source>
</evidence>
<feature type="transmembrane region" description="Helical" evidence="13">
    <location>
        <begin position="239"/>
        <end position="256"/>
    </location>
</feature>
<dbReference type="InterPro" id="IPR000504">
    <property type="entry name" value="RRM_dom"/>
</dbReference>
<dbReference type="GO" id="GO:0003743">
    <property type="term" value="F:translation initiation factor activity"/>
    <property type="evidence" value="ECO:0007669"/>
    <property type="project" value="UniProtKB-UniRule"/>
</dbReference>
<dbReference type="CDD" id="cd10431">
    <property type="entry name" value="GHITM"/>
    <property type="match status" value="1"/>
</dbReference>
<keyword evidence="11" id="KW-0479">Metal-binding</keyword>
<organism evidence="15 16">
    <name type="scientific">Drosophila navojoa</name>
    <name type="common">Fruit fly</name>
    <dbReference type="NCBI Taxonomy" id="7232"/>
    <lineage>
        <taxon>Eukaryota</taxon>
        <taxon>Metazoa</taxon>
        <taxon>Ecdysozoa</taxon>
        <taxon>Arthropoda</taxon>
        <taxon>Hexapoda</taxon>
        <taxon>Insecta</taxon>
        <taxon>Pterygota</taxon>
        <taxon>Neoptera</taxon>
        <taxon>Endopterygota</taxon>
        <taxon>Diptera</taxon>
        <taxon>Brachycera</taxon>
        <taxon>Muscomorpha</taxon>
        <taxon>Ephydroidea</taxon>
        <taxon>Drosophilidae</taxon>
        <taxon>Drosophila</taxon>
    </lineage>
</organism>
<dbReference type="Pfam" id="PF12353">
    <property type="entry name" value="eIF3g"/>
    <property type="match status" value="1"/>
</dbReference>
<keyword evidence="8 13" id="KW-1133">Transmembrane helix</keyword>
<dbReference type="GO" id="GO:0005886">
    <property type="term" value="C:plasma membrane"/>
    <property type="evidence" value="ECO:0007669"/>
    <property type="project" value="TreeGrafter"/>
</dbReference>
<dbReference type="InterPro" id="IPR035871">
    <property type="entry name" value="GHITM"/>
</dbReference>
<evidence type="ECO:0000256" key="1">
    <source>
        <dbReference type="ARBA" id="ARBA00004141"/>
    </source>
</evidence>
<comment type="similarity">
    <text evidence="10">Belongs to the eIF-3 subunit G family.</text>
</comment>
<dbReference type="PROSITE" id="PS50102">
    <property type="entry name" value="RRM"/>
    <property type="match status" value="1"/>
</dbReference>
<keyword evidence="16" id="KW-1185">Reference proteome</keyword>
<keyword evidence="7 10" id="KW-0648">Protein biosynthesis</keyword>
<evidence type="ECO:0000256" key="8">
    <source>
        <dbReference type="ARBA" id="ARBA00022989"/>
    </source>
</evidence>
<dbReference type="InterPro" id="IPR020464">
    <property type="entry name" value="LanC-like_prot_euk"/>
</dbReference>
<dbReference type="AlphaFoldDB" id="A0A484B1V8"/>
<name>A0A484B1V8_DRONA</name>
<keyword evidence="9 13" id="KW-0472">Membrane</keyword>
<dbReference type="HAMAP" id="MF_03006">
    <property type="entry name" value="eIF3g"/>
    <property type="match status" value="1"/>
</dbReference>
<dbReference type="InterPro" id="IPR034240">
    <property type="entry name" value="eIF3G_RRM"/>
</dbReference>
<sequence length="1031" mass="113471">MLMRLALSKAPLSCQLLAKSSKLNPSLFRNYARGPVRPPRNPVIVERAPVRSQPTLKEKLMGPPSENAFSLGKGAAAGAAAVGLGALCYYGIGMGKHTSIADNAIMWPQYVKERIQSTYAFFGGSCLLTAASAAAVFRSPRLLSLASRGGFVWTLASFALVIGSGAVTRSIQYEKGLGPKHLAWAVHCALLGAMIAPLCFLGGPILTRAALYTGGIAGGLSTIATCAPNDKFLYMGGPLAIGLGVVFASSLASMWLPPTTMLGAGLASMSLYGGLILFSGFLLYDTQLLVRRAEVYPEYAYAPFDPINASMSIYMDVLNIFIRIATIMGLNHPAATAAAAAAAETKIAQKGKVEDKVETDDSLSLEMERRYLKNPFADFAGGENTPFATDEEHIKTLICTYVDAILEHCHPNSDEEDNRGDLYVGNAGIAYMFWKLNSNEQTRDLYPALEHAAAFIRNAKVNAQRYKKRSAERYSFLCGNAGIYAVSAAISQETKNTEELSMDLANFKSGIPSSKEFMHTKYGCDEMLVGRAGYLSGCYWLNDVLPEKKITDDDLISICQLIIHSGREYSKLNNSPLPLMYQYHGTEYLGAAHGLCSILHMLLDSPWFRTVPISAPAAELRDIKRSIDFLLELQDGEGNFPVAMEDLRSGRDKRLVHWCHGAPGAVYVIAKAYLIFKEDKYIISLRRAADLVWKKGFLRKGPGICHGVAGNGYVFLLLFRLTNEMKYLYRAHKFMELLTNAEFKQRARVPDRPHSLYEGQNKMPGVETIKSSWADEVELDYGGLPPTTETIENGHKYVTEYKYNKDDKKTKVVRTYKISKQVVPKTVAKRRTWTKFGDSKNDKPGPNSQTTMVSEEIIMQFLNSKEDEKANDPLLDPTKNIAKCRICNGEHWSVNCPYKGTAMDTNLMEKKAAAAASAAVDAPKSGKYVPPFLKDSQKGGMGMRGRDDTAAIRISNLSESMTEADLEELVKKIGPQSKMYLARDKNTGLCKGFAYVHFKQRKDAAAAIEILNGHGYDHLILSVEWSKPQNN</sequence>
<dbReference type="SMART" id="SM01260">
    <property type="entry name" value="LANC_like"/>
    <property type="match status" value="1"/>
</dbReference>
<evidence type="ECO:0000256" key="2">
    <source>
        <dbReference type="ARBA" id="ARBA00007179"/>
    </source>
</evidence>
<evidence type="ECO:0000313" key="15">
    <source>
        <dbReference type="EMBL" id="TDG41775.1"/>
    </source>
</evidence>
<dbReference type="GO" id="GO:0005852">
    <property type="term" value="C:eukaryotic translation initiation factor 3 complex"/>
    <property type="evidence" value="ECO:0007669"/>
    <property type="project" value="UniProtKB-UniRule"/>
</dbReference>
<keyword evidence="4 10" id="KW-0396">Initiation factor</keyword>
<comment type="function">
    <text evidence="10">RNA-binding component of the eukaryotic translation initiation factor 3 (eIF-3) complex, which is involved in protein synthesis of a specialized repertoire of mRNAs and, together with other initiation factors, stimulates binding of mRNA and methionyl-tRNAi to the 40S ribosome. The eIF-3 complex specifically targets and initiates translation of a subset of mRNAs involved in cell proliferation. This subunit can bind 18S rRNA.</text>
</comment>
<comment type="subcellular location">
    <subcellularLocation>
        <location evidence="10">Cytoplasm</location>
    </subcellularLocation>
    <subcellularLocation>
        <location evidence="1">Membrane</location>
        <topology evidence="1">Multi-pass membrane protein</topology>
    </subcellularLocation>
</comment>
<dbReference type="OMA" id="FAMERRF"/>
<dbReference type="PANTHER" id="PTHR12736">
    <property type="entry name" value="LANC-LIKE PROTEIN"/>
    <property type="match status" value="1"/>
</dbReference>
<proteinExistence type="inferred from homology"/>
<dbReference type="GO" id="GO:0046872">
    <property type="term" value="F:metal ion binding"/>
    <property type="evidence" value="ECO:0007669"/>
    <property type="project" value="UniProtKB-KW"/>
</dbReference>